<gene>
    <name evidence="1" type="ORF">RHMOL_Rhmol03G0267600</name>
</gene>
<dbReference type="EMBL" id="CM046390">
    <property type="protein sequence ID" value="KAI8565533.1"/>
    <property type="molecule type" value="Genomic_DNA"/>
</dbReference>
<sequence>MHNRLRDLSVHKKAANHYHCIPLCSSLTNSQIPDFCVELGVEVAPWESSLGIRVVGIVALPLPLPLAHDAAKELDG</sequence>
<evidence type="ECO:0000313" key="2">
    <source>
        <dbReference type="Proteomes" id="UP001062846"/>
    </source>
</evidence>
<name>A0ACC0PII5_RHOML</name>
<organism evidence="1 2">
    <name type="scientific">Rhododendron molle</name>
    <name type="common">Chinese azalea</name>
    <name type="synonym">Azalea mollis</name>
    <dbReference type="NCBI Taxonomy" id="49168"/>
    <lineage>
        <taxon>Eukaryota</taxon>
        <taxon>Viridiplantae</taxon>
        <taxon>Streptophyta</taxon>
        <taxon>Embryophyta</taxon>
        <taxon>Tracheophyta</taxon>
        <taxon>Spermatophyta</taxon>
        <taxon>Magnoliopsida</taxon>
        <taxon>eudicotyledons</taxon>
        <taxon>Gunneridae</taxon>
        <taxon>Pentapetalae</taxon>
        <taxon>asterids</taxon>
        <taxon>Ericales</taxon>
        <taxon>Ericaceae</taxon>
        <taxon>Ericoideae</taxon>
        <taxon>Rhodoreae</taxon>
        <taxon>Rhododendron</taxon>
    </lineage>
</organism>
<proteinExistence type="predicted"/>
<accession>A0ACC0PII5</accession>
<reference evidence="1" key="1">
    <citation type="submission" date="2022-02" db="EMBL/GenBank/DDBJ databases">
        <title>Plant Genome Project.</title>
        <authorList>
            <person name="Zhang R.-G."/>
        </authorList>
    </citation>
    <scope>NUCLEOTIDE SEQUENCE</scope>
    <source>
        <strain evidence="1">AT1</strain>
    </source>
</reference>
<keyword evidence="2" id="KW-1185">Reference proteome</keyword>
<evidence type="ECO:0000313" key="1">
    <source>
        <dbReference type="EMBL" id="KAI8565533.1"/>
    </source>
</evidence>
<protein>
    <submittedName>
        <fullName evidence="1">Uncharacterized protein</fullName>
    </submittedName>
</protein>
<dbReference type="Proteomes" id="UP001062846">
    <property type="component" value="Chromosome 3"/>
</dbReference>
<comment type="caution">
    <text evidence="1">The sequence shown here is derived from an EMBL/GenBank/DDBJ whole genome shotgun (WGS) entry which is preliminary data.</text>
</comment>